<dbReference type="InterPro" id="IPR011990">
    <property type="entry name" value="TPR-like_helical_dom_sf"/>
</dbReference>
<reference evidence="2" key="1">
    <citation type="submission" date="2023-07" db="EMBL/GenBank/DDBJ databases">
        <title>30 novel species of actinomycetes from the DSMZ collection.</title>
        <authorList>
            <person name="Nouioui I."/>
        </authorList>
    </citation>
    <scope>NUCLEOTIDE SEQUENCE [LARGE SCALE GENOMIC DNA]</scope>
    <source>
        <strain evidence="2">DSM 41886</strain>
    </source>
</reference>
<gene>
    <name evidence="1" type="ORF">RM779_04455</name>
</gene>
<keyword evidence="2" id="KW-1185">Reference proteome</keyword>
<protein>
    <submittedName>
        <fullName evidence="1">Tetratricopeptide repeat protein</fullName>
    </submittedName>
</protein>
<dbReference type="PRINTS" id="PR00364">
    <property type="entry name" value="DISEASERSIST"/>
</dbReference>
<dbReference type="PANTHER" id="PTHR47691">
    <property type="entry name" value="REGULATOR-RELATED"/>
    <property type="match status" value="1"/>
</dbReference>
<dbReference type="EMBL" id="JAVREV010000002">
    <property type="protein sequence ID" value="MDT0441850.1"/>
    <property type="molecule type" value="Genomic_DNA"/>
</dbReference>
<sequence>MDELDRLNAILPGHEEEPLVISVWVIAGTAGAGKTSLALRWAHQLRDRFPDGQLYVNLRGYDPGEPVGPQQALHGFLTALGVRPRAIPHDIDAAAGLYRSLLADRRVLIVLDNAATAAQVRPLLPGGTGSLAVVTSRSRLTGLSIRDGARRLTLGTLPEPEAVALLRTITADHRPQEDERKLTELARLCARLPLALRIAGERAAARPHLSLDDLVADLRDQSALWDVLSTEDGEDTEGVRAVLAWSYRALSPPAARLFRLLGIHPGPGIGLPAAAALAGLPVGRARQLLDVLVGAHLLEQTAPDRFAFHDLLRAYATAQVRHEEPPEERAAALRRVLDWYLHTADAAQEWIEPDEARVPLGSPVEGVTPLAFPDYDRAVDWAEHEHQNLLSAVRAAATAGLDRTVRHLAAVVFNALPPSAPASDWLSVAHAGLDAARRLGDRAGEAGMLECLGMGHTQAGRPDRGRPCHAEALTIRRELGDRHGEAESLNLLGLSHLRLRELSEAEACFQQAQVIFGELLSRHGQSGSLANLAAARHEAGRLDEAAEAARQALTAQRERGSSTGVGDALGLLSGICLELGRPVAARQAATEAVTIALDLRDHVLEGYWLIALGNAQRELGEHADALTSFQRSASLHRRLGDRGREAMAWHGAGETYRAMKRPEDAAPFFRRAAAAHRESGDRWHEALALAALAEDDPEQALRHRAEALRLIASYRDPRAAKLRERLEERWTGAPSV</sequence>
<comment type="caution">
    <text evidence="1">The sequence shown here is derived from an EMBL/GenBank/DDBJ whole genome shotgun (WGS) entry which is preliminary data.</text>
</comment>
<dbReference type="RefSeq" id="WP_311615995.1">
    <property type="nucleotide sequence ID" value="NZ_JAVREV010000002.1"/>
</dbReference>
<proteinExistence type="predicted"/>
<dbReference type="Proteomes" id="UP001183615">
    <property type="component" value="Unassembled WGS sequence"/>
</dbReference>
<organism evidence="1 2">
    <name type="scientific">Streptomyces johnsoniae</name>
    <dbReference type="NCBI Taxonomy" id="3075532"/>
    <lineage>
        <taxon>Bacteria</taxon>
        <taxon>Bacillati</taxon>
        <taxon>Actinomycetota</taxon>
        <taxon>Actinomycetes</taxon>
        <taxon>Kitasatosporales</taxon>
        <taxon>Streptomycetaceae</taxon>
        <taxon>Streptomyces</taxon>
    </lineage>
</organism>
<dbReference type="Gene3D" id="1.25.40.10">
    <property type="entry name" value="Tetratricopeptide repeat domain"/>
    <property type="match status" value="2"/>
</dbReference>
<name>A0ABU2RYQ9_9ACTN</name>
<dbReference type="SUPFAM" id="SSF48452">
    <property type="entry name" value="TPR-like"/>
    <property type="match status" value="2"/>
</dbReference>
<evidence type="ECO:0000313" key="1">
    <source>
        <dbReference type="EMBL" id="MDT0441850.1"/>
    </source>
</evidence>
<dbReference type="SMART" id="SM00028">
    <property type="entry name" value="TPR"/>
    <property type="match status" value="5"/>
</dbReference>
<dbReference type="InterPro" id="IPR019734">
    <property type="entry name" value="TPR_rpt"/>
</dbReference>
<dbReference type="InterPro" id="IPR027417">
    <property type="entry name" value="P-loop_NTPase"/>
</dbReference>
<accession>A0ABU2RYQ9</accession>
<dbReference type="PANTHER" id="PTHR47691:SF3">
    <property type="entry name" value="HTH-TYPE TRANSCRIPTIONAL REGULATOR RV0890C-RELATED"/>
    <property type="match status" value="1"/>
</dbReference>
<dbReference type="SUPFAM" id="SSF52540">
    <property type="entry name" value="P-loop containing nucleoside triphosphate hydrolases"/>
    <property type="match status" value="1"/>
</dbReference>
<dbReference type="Gene3D" id="3.40.50.300">
    <property type="entry name" value="P-loop containing nucleotide triphosphate hydrolases"/>
    <property type="match status" value="1"/>
</dbReference>
<evidence type="ECO:0000313" key="2">
    <source>
        <dbReference type="Proteomes" id="UP001183615"/>
    </source>
</evidence>
<dbReference type="Pfam" id="PF13424">
    <property type="entry name" value="TPR_12"/>
    <property type="match status" value="2"/>
</dbReference>